<dbReference type="AlphaFoldDB" id="A0A6A0AYN2"/>
<protein>
    <submittedName>
        <fullName evidence="3">DUF1254 domain-containing protein</fullName>
    </submittedName>
</protein>
<feature type="domain" description="DUF1254" evidence="2">
    <location>
        <begin position="77"/>
        <end position="195"/>
    </location>
</feature>
<organism evidence="3 4">
    <name type="scientific">Streptomyces pacificus</name>
    <dbReference type="NCBI Taxonomy" id="2705029"/>
    <lineage>
        <taxon>Bacteria</taxon>
        <taxon>Bacillati</taxon>
        <taxon>Actinomycetota</taxon>
        <taxon>Actinomycetes</taxon>
        <taxon>Kitasatosporales</taxon>
        <taxon>Streptomycetaceae</taxon>
        <taxon>Streptomyces</taxon>
    </lineage>
</organism>
<evidence type="ECO:0000259" key="2">
    <source>
        <dbReference type="Pfam" id="PF06863"/>
    </source>
</evidence>
<evidence type="ECO:0000259" key="1">
    <source>
        <dbReference type="Pfam" id="PF06742"/>
    </source>
</evidence>
<dbReference type="Proteomes" id="UP000484988">
    <property type="component" value="Unassembled WGS sequence"/>
</dbReference>
<dbReference type="InterPro" id="IPR010679">
    <property type="entry name" value="DUF1254"/>
</dbReference>
<name>A0A6A0AYN2_9ACTN</name>
<comment type="caution">
    <text evidence="3">The sequence shown here is derived from an EMBL/GenBank/DDBJ whole genome shotgun (WGS) entry which is preliminary data.</text>
</comment>
<dbReference type="InterPro" id="IPR010621">
    <property type="entry name" value="DUF1214"/>
</dbReference>
<proteinExistence type="predicted"/>
<dbReference type="Gene3D" id="2.60.120.600">
    <property type="entry name" value="Domain of unknown function DUF1214, C-terminal domain"/>
    <property type="match status" value="1"/>
</dbReference>
<dbReference type="RefSeq" id="WP_254076907.1">
    <property type="nucleotide sequence ID" value="NZ_BLLG01000014.1"/>
</dbReference>
<keyword evidence="4" id="KW-1185">Reference proteome</keyword>
<dbReference type="PANTHER" id="PTHR36509:SF2">
    <property type="entry name" value="BLL3101 PROTEIN"/>
    <property type="match status" value="1"/>
</dbReference>
<dbReference type="Pfam" id="PF06863">
    <property type="entry name" value="DUF1254"/>
    <property type="match status" value="1"/>
</dbReference>
<dbReference type="Pfam" id="PF06742">
    <property type="entry name" value="DUF1214"/>
    <property type="match status" value="1"/>
</dbReference>
<dbReference type="EMBL" id="BLLG01000014">
    <property type="protein sequence ID" value="GFH38080.1"/>
    <property type="molecule type" value="Genomic_DNA"/>
</dbReference>
<accession>A0A6A0AYN2</accession>
<dbReference type="PANTHER" id="PTHR36509">
    <property type="entry name" value="BLL3101 PROTEIN"/>
    <property type="match status" value="1"/>
</dbReference>
<dbReference type="InterPro" id="IPR037050">
    <property type="entry name" value="DUF1254_sf"/>
</dbReference>
<sequence>MLPAAKRSRGKWLALLTVLGVLLAAPAAWGVPRPVESGASRVAQNYLERFYPRWFSYQQTRTADLHTPGGNVLFGPDRVTPLYGAVVAINVDTLYASAIVEPGSEPVVFTIPETSASYSLFTATNFGDVFDSGIPSGQPGTYALTAPDWRGELPAGITRVDVPYRQSMLIIRGDKYSGGRNTVAEAESFRRNLRMATLSDYLANPDAGKTEIVPGATFAIRYKVIADSLVARTPIAFLRQLQAAVHDPRTAPLSGGEKAVAAEFDRVFGNGRNLSLTLRHQLAHGARQGHARITENYLDHTTETNWVNFRNIGDWTADDYLDRSAVAEFLQWGNSLPTAAYWHAFKDASGTVLDGGSQAYVVTFPPGELPETSRFWSLTAYTPNAVTLIPNSSRTYAVASYTPEMKRNPDGSLSIHLSRTRPAGVNPANWIPVGNGEFNVMLRAYGPRGGALDGSYVPPGITPLTGP</sequence>
<reference evidence="3 4" key="1">
    <citation type="submission" date="2020-02" db="EMBL/GenBank/DDBJ databases">
        <title>Whole Genome Shotgun Sequence of Streptomyces sp. strain CWH03.</title>
        <authorList>
            <person name="Dohra H."/>
            <person name="Kodani S."/>
            <person name="Yamamura H."/>
        </authorList>
    </citation>
    <scope>NUCLEOTIDE SEQUENCE [LARGE SCALE GENOMIC DNA]</scope>
    <source>
        <strain evidence="3 4">CWH03</strain>
    </source>
</reference>
<dbReference type="SUPFAM" id="SSF160935">
    <property type="entry name" value="VPA0735-like"/>
    <property type="match status" value="1"/>
</dbReference>
<dbReference type="InterPro" id="IPR037049">
    <property type="entry name" value="DUF1214_C_sf"/>
</dbReference>
<evidence type="ECO:0000313" key="3">
    <source>
        <dbReference type="EMBL" id="GFH38080.1"/>
    </source>
</evidence>
<evidence type="ECO:0000313" key="4">
    <source>
        <dbReference type="Proteomes" id="UP000484988"/>
    </source>
</evidence>
<gene>
    <name evidence="3" type="ORF">SCWH03_43200</name>
</gene>
<dbReference type="Gene3D" id="2.60.40.1610">
    <property type="entry name" value="Domain of unknown function DUF1254"/>
    <property type="match status" value="1"/>
</dbReference>
<feature type="domain" description="DUF1214" evidence="1">
    <location>
        <begin position="339"/>
        <end position="448"/>
    </location>
</feature>